<name>A0A150WMY7_BDEBC</name>
<keyword evidence="4" id="KW-1185">Reference proteome</keyword>
<reference evidence="3 4" key="1">
    <citation type="submission" date="2016-03" db="EMBL/GenBank/DDBJ databases">
        <authorList>
            <person name="Ploux O."/>
        </authorList>
    </citation>
    <scope>NUCLEOTIDE SEQUENCE [LARGE SCALE GENOMIC DNA]</scope>
    <source>
        <strain evidence="3 4">R0</strain>
    </source>
</reference>
<dbReference type="AlphaFoldDB" id="A0A150WMY7"/>
<dbReference type="EMBL" id="LUKE01000001">
    <property type="protein sequence ID" value="KYG65736.1"/>
    <property type="molecule type" value="Genomic_DNA"/>
</dbReference>
<sequence length="190" mass="21278">METLIQLDQKIFYLINHVLTAPWVDFFFIQLTDFTKTPAFYVLLPVILIIVFRQFGLKGLTVLFLAVLFSSLADVISSSLIKEFVARPRPEFSSLPFEVILRRPSEGSFSFPSSHAFDAFTLASFIFYFCRSWGVFSLTLAALIAYSRVYVGLHFPGDVFAGAAFGSLLGFVGAAVVTRILITPQKRVLK</sequence>
<dbReference type="PANTHER" id="PTHR14969">
    <property type="entry name" value="SPHINGOSINE-1-PHOSPHATE PHOSPHOHYDROLASE"/>
    <property type="match status" value="1"/>
</dbReference>
<dbReference type="RefSeq" id="WP_061833280.1">
    <property type="nucleotide sequence ID" value="NZ_LUKE01000001.1"/>
</dbReference>
<proteinExistence type="predicted"/>
<feature type="transmembrane region" description="Helical" evidence="1">
    <location>
        <begin position="12"/>
        <end position="32"/>
    </location>
</feature>
<accession>A0A150WMY7</accession>
<keyword evidence="1" id="KW-1133">Transmembrane helix</keyword>
<dbReference type="OrthoDB" id="5292764at2"/>
<dbReference type="SMART" id="SM00014">
    <property type="entry name" value="acidPPc"/>
    <property type="match status" value="1"/>
</dbReference>
<protein>
    <recommendedName>
        <fullName evidence="2">Phosphatidic acid phosphatase type 2/haloperoxidase domain-containing protein</fullName>
    </recommendedName>
</protein>
<feature type="domain" description="Phosphatidic acid phosphatase type 2/haloperoxidase" evidence="2">
    <location>
        <begin position="62"/>
        <end position="174"/>
    </location>
</feature>
<dbReference type="InterPro" id="IPR036938">
    <property type="entry name" value="PAP2/HPO_sf"/>
</dbReference>
<evidence type="ECO:0000313" key="4">
    <source>
        <dbReference type="Proteomes" id="UP000075320"/>
    </source>
</evidence>
<feature type="transmembrane region" description="Helical" evidence="1">
    <location>
        <begin position="135"/>
        <end position="153"/>
    </location>
</feature>
<comment type="caution">
    <text evidence="3">The sequence shown here is derived from an EMBL/GenBank/DDBJ whole genome shotgun (WGS) entry which is preliminary data.</text>
</comment>
<dbReference type="SUPFAM" id="SSF48317">
    <property type="entry name" value="Acid phosphatase/Vanadium-dependent haloperoxidase"/>
    <property type="match status" value="1"/>
</dbReference>
<dbReference type="Pfam" id="PF01569">
    <property type="entry name" value="PAP2"/>
    <property type="match status" value="1"/>
</dbReference>
<dbReference type="Gene3D" id="1.20.144.10">
    <property type="entry name" value="Phosphatidic acid phosphatase type 2/haloperoxidase"/>
    <property type="match status" value="2"/>
</dbReference>
<keyword evidence="1" id="KW-0812">Transmembrane</keyword>
<evidence type="ECO:0000256" key="1">
    <source>
        <dbReference type="SAM" id="Phobius"/>
    </source>
</evidence>
<dbReference type="PANTHER" id="PTHR14969:SF13">
    <property type="entry name" value="AT30094P"/>
    <property type="match status" value="1"/>
</dbReference>
<evidence type="ECO:0000313" key="3">
    <source>
        <dbReference type="EMBL" id="KYG65736.1"/>
    </source>
</evidence>
<organism evidence="3 4">
    <name type="scientific">Bdellovibrio bacteriovorus</name>
    <dbReference type="NCBI Taxonomy" id="959"/>
    <lineage>
        <taxon>Bacteria</taxon>
        <taxon>Pseudomonadati</taxon>
        <taxon>Bdellovibrionota</taxon>
        <taxon>Bdellovibrionia</taxon>
        <taxon>Bdellovibrionales</taxon>
        <taxon>Pseudobdellovibrionaceae</taxon>
        <taxon>Bdellovibrio</taxon>
    </lineage>
</organism>
<evidence type="ECO:0000259" key="2">
    <source>
        <dbReference type="SMART" id="SM00014"/>
    </source>
</evidence>
<feature type="transmembrane region" description="Helical" evidence="1">
    <location>
        <begin position="159"/>
        <end position="182"/>
    </location>
</feature>
<dbReference type="InterPro" id="IPR000326">
    <property type="entry name" value="PAP2/HPO"/>
</dbReference>
<keyword evidence="1" id="KW-0472">Membrane</keyword>
<gene>
    <name evidence="3" type="ORF">AZI86_01280</name>
</gene>
<dbReference type="Proteomes" id="UP000075320">
    <property type="component" value="Unassembled WGS sequence"/>
</dbReference>